<dbReference type="Proteomes" id="UP000291469">
    <property type="component" value="Chromosome"/>
</dbReference>
<dbReference type="Gene3D" id="3.30.300.20">
    <property type="match status" value="1"/>
</dbReference>
<dbReference type="AlphaFoldDB" id="A0A411YLR5"/>
<evidence type="ECO:0000256" key="1">
    <source>
        <dbReference type="SAM" id="MobiDB-lite"/>
    </source>
</evidence>
<feature type="region of interest" description="Disordered" evidence="1">
    <location>
        <begin position="1"/>
        <end position="88"/>
    </location>
</feature>
<evidence type="ECO:0000313" key="3">
    <source>
        <dbReference type="Proteomes" id="UP000291469"/>
    </source>
</evidence>
<reference evidence="2 3" key="1">
    <citation type="submission" date="2019-01" db="EMBL/GenBank/DDBJ databases">
        <title>Egibacter rhizosphaerae EGI 80759T.</title>
        <authorList>
            <person name="Chen D.-D."/>
            <person name="Tian Y."/>
            <person name="Jiao J.-Y."/>
            <person name="Zhang X.-T."/>
            <person name="Zhang Y.-G."/>
            <person name="Zhang Y."/>
            <person name="Xiao M."/>
            <person name="Shu W.-S."/>
            <person name="Li W.-J."/>
        </authorList>
    </citation>
    <scope>NUCLEOTIDE SEQUENCE [LARGE SCALE GENOMIC DNA]</scope>
    <source>
        <strain evidence="2 3">EGI 80759</strain>
    </source>
</reference>
<accession>A0A411YLR5</accession>
<organism evidence="2 3">
    <name type="scientific">Egibacter rhizosphaerae</name>
    <dbReference type="NCBI Taxonomy" id="1670831"/>
    <lineage>
        <taxon>Bacteria</taxon>
        <taxon>Bacillati</taxon>
        <taxon>Actinomycetota</taxon>
        <taxon>Nitriliruptoria</taxon>
        <taxon>Egibacterales</taxon>
        <taxon>Egibacteraceae</taxon>
        <taxon>Egibacter</taxon>
    </lineage>
</organism>
<dbReference type="InterPro" id="IPR003718">
    <property type="entry name" value="OsmC/Ohr_fam"/>
</dbReference>
<proteinExistence type="predicted"/>
<dbReference type="PANTHER" id="PTHR39624:SF2">
    <property type="entry name" value="OSMC-LIKE PROTEIN"/>
    <property type="match status" value="1"/>
</dbReference>
<dbReference type="InterPro" id="IPR015946">
    <property type="entry name" value="KH_dom-like_a/b"/>
</dbReference>
<gene>
    <name evidence="2" type="ORF">ER308_18245</name>
</gene>
<name>A0A411YLR5_9ACTN</name>
<protein>
    <submittedName>
        <fullName evidence="2">OsmC family peroxiredoxin</fullName>
    </submittedName>
</protein>
<feature type="compositionally biased region" description="Low complexity" evidence="1">
    <location>
        <begin position="26"/>
        <end position="35"/>
    </location>
</feature>
<sequence length="232" mass="24740">MAAGRCAPGAGRRCRGRRRGARDLGRGCARRPPGSSGAGGRGRAAPDRSGAPGSAHRPGGPRQALIPRRGASPTLPTGNRPDQPRGNAVTTRITADLTGGTCVRITNGNHVWTADEPTDAGGEDTGPNPYELLLGALAACTCITVALYCRHKGWPLDNVSVEYTHDRAHADDCEACEDEARGYLDRVRGRVFIDGNFDDEQRERLQEIAVKCPVHKTLDRGITFDGEEVHVG</sequence>
<dbReference type="SUPFAM" id="SSF82784">
    <property type="entry name" value="OsmC-like"/>
    <property type="match status" value="1"/>
</dbReference>
<dbReference type="EMBL" id="CP036402">
    <property type="protein sequence ID" value="QBI22111.1"/>
    <property type="molecule type" value="Genomic_DNA"/>
</dbReference>
<dbReference type="InterPro" id="IPR036102">
    <property type="entry name" value="OsmC/Ohrsf"/>
</dbReference>
<keyword evidence="3" id="KW-1185">Reference proteome</keyword>
<dbReference type="PANTHER" id="PTHR39624">
    <property type="entry name" value="PROTEIN INVOLVED IN RIMO-MEDIATED BETA-METHYLTHIOLATION OF RIBOSOMAL PROTEIN S12 YCAO"/>
    <property type="match status" value="1"/>
</dbReference>
<dbReference type="OrthoDB" id="9789573at2"/>
<evidence type="ECO:0000313" key="2">
    <source>
        <dbReference type="EMBL" id="QBI22111.1"/>
    </source>
</evidence>
<dbReference type="Pfam" id="PF02566">
    <property type="entry name" value="OsmC"/>
    <property type="match status" value="1"/>
</dbReference>
<dbReference type="KEGG" id="erz:ER308_18245"/>
<feature type="compositionally biased region" description="Low complexity" evidence="1">
    <location>
        <begin position="1"/>
        <end position="11"/>
    </location>
</feature>